<accession>A0A6J6EVB7</accession>
<proteinExistence type="predicted"/>
<organism evidence="2">
    <name type="scientific">freshwater metagenome</name>
    <dbReference type="NCBI Taxonomy" id="449393"/>
    <lineage>
        <taxon>unclassified sequences</taxon>
        <taxon>metagenomes</taxon>
        <taxon>ecological metagenomes</taxon>
    </lineage>
</organism>
<dbReference type="Pfam" id="PF13556">
    <property type="entry name" value="HTH_30"/>
    <property type="match status" value="1"/>
</dbReference>
<name>A0A6J6EVB7_9ZZZZ</name>
<evidence type="ECO:0000259" key="1">
    <source>
        <dbReference type="Pfam" id="PF13556"/>
    </source>
</evidence>
<dbReference type="PANTHER" id="PTHR33744">
    <property type="entry name" value="CARBOHYDRATE DIACID REGULATOR"/>
    <property type="match status" value="1"/>
</dbReference>
<sequence length="538" mass="56855">MTDRALPTLADLVGGLGYELVRVVVAPHGLDVGVGDPIIHDRVAGTRFAAGDVVLAVGLDPRGGELASLVRDAGSAGAAAVVAKFDDDVSAAPTAAAEACGVALLRAARDVEWGQLHSLVRMVTSTSSPSGGRIDPDDPLLGDLFALANAIAARTGGPVTIEDAQSRVLAYSTGDESIDEYRRDTILGRRVPEAWIRRLQHDGAFKRIWQSDAAVRISYAATEPSYRDRMVTAVRAGGEVVGTIWVQEGDHPLGEDTERVLSEVAPLAALHLVRHVAGDVERRQEWELVGAVLAGRVPPGALGGAGGMVELRREHQLAVLVLRPETVDDAAAAMHLARVASVVSLYRRTERAPIAVSVAGGVMHVVVSAVPDRLDAVVADLVARARGSVRVPLAAAIALSPHGVESLPAARLEADSVAAVSHGTTGAPVRWDDVVGAAVLSRWRTLAQSRPDLTRGRLDVLLGSDRARESQYAATLRAYLDHLGDVSSASAHLDVHPNTFRYRLRRAVEIAGLDLDDPVERLVAHLQLHLLDDPGPDA</sequence>
<feature type="domain" description="PucR C-terminal helix-turn-helix" evidence="1">
    <location>
        <begin position="473"/>
        <end position="529"/>
    </location>
</feature>
<dbReference type="PANTHER" id="PTHR33744:SF17">
    <property type="entry name" value="CONSERVED PROTEIN"/>
    <property type="match status" value="1"/>
</dbReference>
<dbReference type="AlphaFoldDB" id="A0A6J6EVB7"/>
<gene>
    <name evidence="2" type="ORF">UFOPK1493_03003</name>
</gene>
<dbReference type="EMBL" id="CAEZSR010000147">
    <property type="protein sequence ID" value="CAB4580126.1"/>
    <property type="molecule type" value="Genomic_DNA"/>
</dbReference>
<protein>
    <submittedName>
        <fullName evidence="2">Unannotated protein</fullName>
    </submittedName>
</protein>
<dbReference type="Gene3D" id="1.10.10.2840">
    <property type="entry name" value="PucR C-terminal helix-turn-helix domain"/>
    <property type="match status" value="1"/>
</dbReference>
<dbReference type="InterPro" id="IPR051448">
    <property type="entry name" value="CdaR-like_regulators"/>
</dbReference>
<reference evidence="2" key="1">
    <citation type="submission" date="2020-05" db="EMBL/GenBank/DDBJ databases">
        <authorList>
            <person name="Chiriac C."/>
            <person name="Salcher M."/>
            <person name="Ghai R."/>
            <person name="Kavagutti S V."/>
        </authorList>
    </citation>
    <scope>NUCLEOTIDE SEQUENCE</scope>
</reference>
<dbReference type="InterPro" id="IPR042070">
    <property type="entry name" value="PucR_C-HTH_sf"/>
</dbReference>
<dbReference type="InterPro" id="IPR025736">
    <property type="entry name" value="PucR_C-HTH_dom"/>
</dbReference>
<evidence type="ECO:0000313" key="2">
    <source>
        <dbReference type="EMBL" id="CAB4580126.1"/>
    </source>
</evidence>